<sequence>MISNFVLEKPSNYGITDYDGLWKKLIHELFEEFIVFFLPGLAGEINFSRKPDFLQQELFQEIVKEKKGELVADQIVKVFLTSGEEKWILIHIEVQGDSEPDFPKRMFRYYYRIYDKFNRDVVAIALLTDNSHSNPPDTYHYSFHGTSLTYKYNMVPFYDHEEKELVQSNNPFAIAVLAAKYAKESKGDEEKRYRFKRQLFRMILQKNTYPPVERRIYIATLIYFIDYLLQIPLELTQKLRDEIIKTKEGKEMVYMDREHLPQSWAELEKVFREEGKEEGEKKGLEKGLEEGKKSVAIELLKAGMTVEVVANYAKLPLEKVKEMADELSD</sequence>
<protein>
    <submittedName>
        <fullName evidence="1">Transposase/invertase (TIGR01784 family)</fullName>
    </submittedName>
</protein>
<dbReference type="InterPro" id="IPR010106">
    <property type="entry name" value="RpnA"/>
</dbReference>
<evidence type="ECO:0000313" key="1">
    <source>
        <dbReference type="EMBL" id="MBM7570110.1"/>
    </source>
</evidence>
<gene>
    <name evidence="1" type="ORF">JOC48_000588</name>
</gene>
<reference evidence="1 2" key="1">
    <citation type="submission" date="2021-01" db="EMBL/GenBank/DDBJ databases">
        <title>Genomic Encyclopedia of Type Strains, Phase IV (KMG-IV): sequencing the most valuable type-strain genomes for metagenomic binning, comparative biology and taxonomic classification.</title>
        <authorList>
            <person name="Goeker M."/>
        </authorList>
    </citation>
    <scope>NUCLEOTIDE SEQUENCE [LARGE SCALE GENOMIC DNA]</scope>
    <source>
        <strain evidence="1 2">DSM 23711</strain>
    </source>
</reference>
<accession>A0ABS2MW34</accession>
<dbReference type="NCBIfam" id="TIGR01784">
    <property type="entry name" value="T_den_put_tspse"/>
    <property type="match status" value="1"/>
</dbReference>
<dbReference type="EMBL" id="JAFBDR010000002">
    <property type="protein sequence ID" value="MBM7570110.1"/>
    <property type="molecule type" value="Genomic_DNA"/>
</dbReference>
<name>A0ABS2MW34_9BACI</name>
<evidence type="ECO:0000313" key="2">
    <source>
        <dbReference type="Proteomes" id="UP001296943"/>
    </source>
</evidence>
<dbReference type="RefSeq" id="WP_204497543.1">
    <property type="nucleotide sequence ID" value="NZ_JAFBDR010000002.1"/>
</dbReference>
<organism evidence="1 2">
    <name type="scientific">Aquibacillus albus</name>
    <dbReference type="NCBI Taxonomy" id="1168171"/>
    <lineage>
        <taxon>Bacteria</taxon>
        <taxon>Bacillati</taxon>
        <taxon>Bacillota</taxon>
        <taxon>Bacilli</taxon>
        <taxon>Bacillales</taxon>
        <taxon>Bacillaceae</taxon>
        <taxon>Aquibacillus</taxon>
    </lineage>
</organism>
<comment type="caution">
    <text evidence="1">The sequence shown here is derived from an EMBL/GenBank/DDBJ whole genome shotgun (WGS) entry which is preliminary data.</text>
</comment>
<proteinExistence type="predicted"/>
<dbReference type="PANTHER" id="PTHR35586">
    <property type="entry name" value="SLL1691 PROTEIN"/>
    <property type="match status" value="1"/>
</dbReference>
<keyword evidence="2" id="KW-1185">Reference proteome</keyword>
<dbReference type="PANTHER" id="PTHR35586:SF1">
    <property type="entry name" value="SLL1691 PROTEIN"/>
    <property type="match status" value="1"/>
</dbReference>
<dbReference type="Proteomes" id="UP001296943">
    <property type="component" value="Unassembled WGS sequence"/>
</dbReference>